<dbReference type="Pfam" id="PF25302">
    <property type="entry name" value="NADase_transloc"/>
    <property type="match status" value="1"/>
</dbReference>
<reference evidence="3 4" key="1">
    <citation type="submission" date="2019-07" db="EMBL/GenBank/DDBJ databases">
        <title>The draft genome sequence of Aquimarina algiphila M91.</title>
        <authorList>
            <person name="Meng X."/>
        </authorList>
    </citation>
    <scope>NUCLEOTIDE SEQUENCE [LARGE SCALE GENOMIC DNA]</scope>
    <source>
        <strain evidence="3 4">M91</strain>
    </source>
</reference>
<organism evidence="3 4">
    <name type="scientific">Aquimarina algiphila</name>
    <dbReference type="NCBI Taxonomy" id="2047982"/>
    <lineage>
        <taxon>Bacteria</taxon>
        <taxon>Pseudomonadati</taxon>
        <taxon>Bacteroidota</taxon>
        <taxon>Flavobacteriia</taxon>
        <taxon>Flavobacteriales</taxon>
        <taxon>Flavobacteriaceae</taxon>
        <taxon>Aquimarina</taxon>
    </lineage>
</organism>
<evidence type="ECO:0000313" key="3">
    <source>
        <dbReference type="EMBL" id="TSE06112.1"/>
    </source>
</evidence>
<dbReference type="EMBL" id="VLNR01000049">
    <property type="protein sequence ID" value="TSE06112.1"/>
    <property type="molecule type" value="Genomic_DNA"/>
</dbReference>
<sequence>MKNVLFYMLLTMTFSTTAQEIITLTPSIEILDLNPADEKEFNRNKKACEEIWERMSNGLKEEDLTAAEKVELEMVDETMASYWDIEGQGCSWYCGGGPTTETASSTLPSQGTVDYNVDNIHDLNYKNVWVEGVAGYGVGEYIEYGFNQSSPRITEIIVVNGHVKSEKAWRNNSRVKKLKMYIKGEPYAILNLTDQRAAQHFKVDTIGFLDRNIDYIAAKKLPQWKMRFEILEVYPGDKYEDTVISEIYFDGIDVHCFAKGTLVTMADGHQEPIENLKIGDKVLSFDQDTNTNASATIEELANPIHEDLIKISFADSTSITCTKDHPFLSADGNWLSYAPQKTQMDYQFDTVEQLTIGMILKTNKGKQLITDIDQVLRSQQTYTIVQLDKGTTFFANDIVVGTEPLRILPMCKKHKMITE</sequence>
<evidence type="ECO:0000259" key="2">
    <source>
        <dbReference type="SMART" id="SM00306"/>
    </source>
</evidence>
<dbReference type="InterPro" id="IPR003587">
    <property type="entry name" value="Hint_dom_N"/>
</dbReference>
<dbReference type="AlphaFoldDB" id="A0A554VFS1"/>
<dbReference type="Gene3D" id="2.170.16.10">
    <property type="entry name" value="Hedgehog/Intein (Hint) domain"/>
    <property type="match status" value="1"/>
</dbReference>
<dbReference type="InterPro" id="IPR036844">
    <property type="entry name" value="Hint_dom_sf"/>
</dbReference>
<accession>A0A554VFS1</accession>
<dbReference type="GO" id="GO:0016539">
    <property type="term" value="P:intein-mediated protein splicing"/>
    <property type="evidence" value="ECO:0007669"/>
    <property type="project" value="InterPro"/>
</dbReference>
<evidence type="ECO:0000313" key="4">
    <source>
        <dbReference type="Proteomes" id="UP000318833"/>
    </source>
</evidence>
<feature type="signal peptide" evidence="1">
    <location>
        <begin position="1"/>
        <end position="18"/>
    </location>
</feature>
<dbReference type="InterPro" id="IPR057561">
    <property type="entry name" value="NADase_transloc"/>
</dbReference>
<feature type="domain" description="Hint" evidence="2">
    <location>
        <begin position="254"/>
        <end position="364"/>
    </location>
</feature>
<keyword evidence="4" id="KW-1185">Reference proteome</keyword>
<dbReference type="RefSeq" id="WP_143917714.1">
    <property type="nucleotide sequence ID" value="NZ_CANMIK010000055.1"/>
</dbReference>
<dbReference type="SUPFAM" id="SSF51294">
    <property type="entry name" value="Hedgehog/intein (Hint) domain"/>
    <property type="match status" value="1"/>
</dbReference>
<feature type="chain" id="PRO_5021872507" description="Hint domain-containing protein" evidence="1">
    <location>
        <begin position="19"/>
        <end position="419"/>
    </location>
</feature>
<dbReference type="InterPro" id="IPR006141">
    <property type="entry name" value="Intein_N"/>
</dbReference>
<protein>
    <recommendedName>
        <fullName evidence="2">Hint domain-containing protein</fullName>
    </recommendedName>
</protein>
<dbReference type="PROSITE" id="PS50817">
    <property type="entry name" value="INTEIN_N_TER"/>
    <property type="match status" value="1"/>
</dbReference>
<keyword evidence="1" id="KW-0732">Signal</keyword>
<dbReference type="NCBIfam" id="NF047619">
    <property type="entry name" value="NADase_discoid"/>
    <property type="match status" value="1"/>
</dbReference>
<proteinExistence type="predicted"/>
<gene>
    <name evidence="3" type="ORF">FOF46_20405</name>
</gene>
<evidence type="ECO:0000256" key="1">
    <source>
        <dbReference type="SAM" id="SignalP"/>
    </source>
</evidence>
<comment type="caution">
    <text evidence="3">The sequence shown here is derived from an EMBL/GenBank/DDBJ whole genome shotgun (WGS) entry which is preliminary data.</text>
</comment>
<dbReference type="SMART" id="SM00306">
    <property type="entry name" value="HintN"/>
    <property type="match status" value="1"/>
</dbReference>
<dbReference type="OrthoDB" id="9784548at2"/>
<dbReference type="Proteomes" id="UP000318833">
    <property type="component" value="Unassembled WGS sequence"/>
</dbReference>
<dbReference type="CDD" id="cd00081">
    <property type="entry name" value="Hint"/>
    <property type="match status" value="1"/>
</dbReference>
<name>A0A554VFS1_9FLAO</name>